<dbReference type="SUPFAM" id="SSF102588">
    <property type="entry name" value="LmbE-like"/>
    <property type="match status" value="1"/>
</dbReference>
<dbReference type="CDD" id="cd02440">
    <property type="entry name" value="AdoMet_MTases"/>
    <property type="match status" value="1"/>
</dbReference>
<dbReference type="InterPro" id="IPR008715">
    <property type="entry name" value="SAM-MeTfrase_NodS-like"/>
</dbReference>
<dbReference type="Proteomes" id="UP001595789">
    <property type="component" value="Unassembled WGS sequence"/>
</dbReference>
<proteinExistence type="predicted"/>
<evidence type="ECO:0000313" key="2">
    <source>
        <dbReference type="Proteomes" id="UP001595789"/>
    </source>
</evidence>
<keyword evidence="1" id="KW-0808">Transferase</keyword>
<gene>
    <name evidence="1" type="ORF">ACFOWA_08580</name>
</gene>
<dbReference type="InterPro" id="IPR003737">
    <property type="entry name" value="GlcNAc_PI_deacetylase-related"/>
</dbReference>
<dbReference type="RefSeq" id="WP_378984012.1">
    <property type="nucleotide sequence ID" value="NZ_JBHSBW010000007.1"/>
</dbReference>
<keyword evidence="2" id="KW-1185">Reference proteome</keyword>
<dbReference type="PANTHER" id="PTHR12993:SF29">
    <property type="entry name" value="BLR3841 PROTEIN"/>
    <property type="match status" value="1"/>
</dbReference>
<dbReference type="InterPro" id="IPR029063">
    <property type="entry name" value="SAM-dependent_MTases_sf"/>
</dbReference>
<dbReference type="GO" id="GO:0032259">
    <property type="term" value="P:methylation"/>
    <property type="evidence" value="ECO:0007669"/>
    <property type="project" value="UniProtKB-KW"/>
</dbReference>
<dbReference type="PANTHER" id="PTHR12993">
    <property type="entry name" value="N-ACETYLGLUCOSAMINYL-PHOSPHATIDYLINOSITOL DE-N-ACETYLASE-RELATED"/>
    <property type="match status" value="1"/>
</dbReference>
<name>A0ABV8PB81_9SPHI</name>
<evidence type="ECO:0000313" key="1">
    <source>
        <dbReference type="EMBL" id="MFC4211232.1"/>
    </source>
</evidence>
<dbReference type="Pfam" id="PF05401">
    <property type="entry name" value="NodS"/>
    <property type="match status" value="1"/>
</dbReference>
<organism evidence="1 2">
    <name type="scientific">Pedobacter lithocola</name>
    <dbReference type="NCBI Taxonomy" id="1908239"/>
    <lineage>
        <taxon>Bacteria</taxon>
        <taxon>Pseudomonadati</taxon>
        <taxon>Bacteroidota</taxon>
        <taxon>Sphingobacteriia</taxon>
        <taxon>Sphingobacteriales</taxon>
        <taxon>Sphingobacteriaceae</taxon>
        <taxon>Pedobacter</taxon>
    </lineage>
</organism>
<comment type="caution">
    <text evidence="1">The sequence shown here is derived from an EMBL/GenBank/DDBJ whole genome shotgun (WGS) entry which is preliminary data.</text>
</comment>
<accession>A0ABV8PB81</accession>
<dbReference type="GO" id="GO:0008168">
    <property type="term" value="F:methyltransferase activity"/>
    <property type="evidence" value="ECO:0007669"/>
    <property type="project" value="UniProtKB-KW"/>
</dbReference>
<keyword evidence="1" id="KW-0489">Methyltransferase</keyword>
<dbReference type="EMBL" id="JBHSBW010000007">
    <property type="protein sequence ID" value="MFC4211232.1"/>
    <property type="molecule type" value="Genomic_DNA"/>
</dbReference>
<dbReference type="Gene3D" id="3.40.50.10320">
    <property type="entry name" value="LmbE-like"/>
    <property type="match status" value="1"/>
</dbReference>
<dbReference type="Gene3D" id="3.40.50.150">
    <property type="entry name" value="Vaccinia Virus protein VP39"/>
    <property type="match status" value="1"/>
</dbReference>
<reference evidence="2" key="1">
    <citation type="journal article" date="2019" name="Int. J. Syst. Evol. Microbiol.">
        <title>The Global Catalogue of Microorganisms (GCM) 10K type strain sequencing project: providing services to taxonomists for standard genome sequencing and annotation.</title>
        <authorList>
            <consortium name="The Broad Institute Genomics Platform"/>
            <consortium name="The Broad Institute Genome Sequencing Center for Infectious Disease"/>
            <person name="Wu L."/>
            <person name="Ma J."/>
        </authorList>
    </citation>
    <scope>NUCLEOTIDE SEQUENCE [LARGE SCALE GENOMIC DNA]</scope>
    <source>
        <strain evidence="2">CCM 8691</strain>
    </source>
</reference>
<sequence>MVQIFNQEAFKNSATAIQIDDLKTVKRCMILVPHPDDESLACAGLICLLKESGTQFKIILTTDGSRSHPNSLTYPSEKLAALRKLELEQVLQVLDLNPNVLACYNSADSAMPAKGETGFNELASKLTNDITSFQPDLVLVPYELDPHRDHRATWQLLMAALEKGNTQRPKIWEYPIWLYENAAESDIPKLSEQELKLIDVTKYIEIKRNCIAAHASQTTNLIDDDPTGFMLSEEMMSNFTNGREYFMERKKINPSSTLTEDYFDTLYSGNGDPWNFEKSEYEQKKYRNSIASIPSKTYNNALEIGCSIGVFTAMLLQYCNNLLAMDISSTALAKAKERLANNPKVEFLLGSIPSDFPNKMFDLIVMSEVGYYLAKDDLLTTRTLILNQLNVDGILLLVHWTHFVVDYPISGDDVHECFKELPLKHLNHFRNEDYRIDVFQKQS</sequence>
<dbReference type="InterPro" id="IPR024078">
    <property type="entry name" value="LmbE-like_dom_sf"/>
</dbReference>
<protein>
    <submittedName>
        <fullName evidence="1">Bifunctional PIG-L family deacetylase/class I SAM-dependent methyltransferase</fullName>
    </submittedName>
</protein>
<dbReference type="Pfam" id="PF02585">
    <property type="entry name" value="PIG-L"/>
    <property type="match status" value="1"/>
</dbReference>
<dbReference type="SUPFAM" id="SSF53335">
    <property type="entry name" value="S-adenosyl-L-methionine-dependent methyltransferases"/>
    <property type="match status" value="1"/>
</dbReference>